<feature type="signal peptide" evidence="3">
    <location>
        <begin position="1"/>
        <end position="34"/>
    </location>
</feature>
<comment type="similarity">
    <text evidence="1">Belongs to the sel-1 family.</text>
</comment>
<evidence type="ECO:0000313" key="5">
    <source>
        <dbReference type="Proteomes" id="UP001206595"/>
    </source>
</evidence>
<feature type="chain" id="PRO_5042276084" evidence="3">
    <location>
        <begin position="35"/>
        <end position="833"/>
    </location>
</feature>
<dbReference type="InterPro" id="IPR050767">
    <property type="entry name" value="Sel1_AlgK"/>
</dbReference>
<sequence length="833" mass="94514">MRIHHLQPAKWLSPWSALAMAMVALNLANLSVYAQEQVQDTQEQPRETVDPDPLRLKGQGGQALYDSAMYQLQLIAQKQREREANVRKSSQLPFVSDILQIINEPSFRHDALARSSSVDAKLQLAVTLLEEAASVHSHDDALFALADMNFYAKYNHPRNYTAAFQYYSTLASRTGNATAQQHLGFMYATGIGNAVERDQAKALIYHTFASFGGDVGASLTLGYRYLMGIGTEQSCADALYYYREVADKVMEHYREGPPGGPPLRLTKLPIWDDKGGLFGSKASSMTSSKKQDGVSLDEILHMYHTKAENRKDPQAQIVLGQIYYQGSSVGTSIVQRNMKAAFKFFSMVTKQFFPDNDDTNAPELQPQEAKLAGKAAGMLGRMYRRGDGVQPSLEKAKMWFMRGTQLDDPASANSLGEMLYTGALGKQDLVNARVLFKQAAELEYDEAQVNLATLYFNTGEMTDEAMALLKAASHKKNLRAMYMLANIYSSEVSNQQSCVLAVTYYKMMVERGDWLYSTFDEAYHAYMRDDYDSAVLYYMLAAEKGFELAQSNVAWLLDDQPSLFNRVRNVTDDMDNQAAQEHALIYWTRAANQNNVEARVKMGDCYYHGIGTSVDYEKAASCYQVAAEMERSSLAMWNLGWMYENGIGTVRDFHLAKRWYDSSLHYNREAYLVVKLSLIKLHARYYWNYFFGRDVGRPLSSGDDADSSEDEQFTSWTAWWTKAIKKKNNEIQRKVMDDNRPEWDIGDEGEHLARQYDRHRRQNEIDEEDSLYEGGNGIDDEDYSEEDELVESLMILALCVLVGWLVYVRQFRFQNPMPAAAPAPAPEDDEDDR</sequence>
<dbReference type="PANTHER" id="PTHR11102">
    <property type="entry name" value="SEL-1-LIKE PROTEIN"/>
    <property type="match status" value="1"/>
</dbReference>
<dbReference type="Pfam" id="PF08238">
    <property type="entry name" value="Sel1"/>
    <property type="match status" value="9"/>
</dbReference>
<keyword evidence="3" id="KW-0732">Signal</keyword>
<reference evidence="4" key="2">
    <citation type="journal article" date="2022" name="Proc. Natl. Acad. Sci. U.S.A.">
        <title>Diploid-dominant life cycles characterize the early evolution of Fungi.</title>
        <authorList>
            <person name="Amses K.R."/>
            <person name="Simmons D.R."/>
            <person name="Longcore J.E."/>
            <person name="Mondo S.J."/>
            <person name="Seto K."/>
            <person name="Jeronimo G.H."/>
            <person name="Bonds A.E."/>
            <person name="Quandt C.A."/>
            <person name="Davis W.J."/>
            <person name="Chang Y."/>
            <person name="Federici B.A."/>
            <person name="Kuo A."/>
            <person name="LaButti K."/>
            <person name="Pangilinan J."/>
            <person name="Andreopoulos W."/>
            <person name="Tritt A."/>
            <person name="Riley R."/>
            <person name="Hundley H."/>
            <person name="Johnson J."/>
            <person name="Lipzen A."/>
            <person name="Barry K."/>
            <person name="Lang B.F."/>
            <person name="Cuomo C.A."/>
            <person name="Buchler N.E."/>
            <person name="Grigoriev I.V."/>
            <person name="Spatafora J.W."/>
            <person name="Stajich J.E."/>
            <person name="James T.Y."/>
        </authorList>
    </citation>
    <scope>NUCLEOTIDE SEQUENCE</scope>
    <source>
        <strain evidence="4">AG</strain>
    </source>
</reference>
<dbReference type="PANTHER" id="PTHR11102:SF147">
    <property type="entry name" value="SEL1L ADAPTOR SUBUNIT OF ERAD E3 UBIQUITIN LIGASE"/>
    <property type="match status" value="1"/>
</dbReference>
<proteinExistence type="inferred from homology"/>
<dbReference type="GO" id="GO:0005789">
    <property type="term" value="C:endoplasmic reticulum membrane"/>
    <property type="evidence" value="ECO:0007669"/>
    <property type="project" value="TreeGrafter"/>
</dbReference>
<organism evidence="4 5">
    <name type="scientific">Umbelopsis ramanniana AG</name>
    <dbReference type="NCBI Taxonomy" id="1314678"/>
    <lineage>
        <taxon>Eukaryota</taxon>
        <taxon>Fungi</taxon>
        <taxon>Fungi incertae sedis</taxon>
        <taxon>Mucoromycota</taxon>
        <taxon>Mucoromycotina</taxon>
        <taxon>Umbelopsidomycetes</taxon>
        <taxon>Umbelopsidales</taxon>
        <taxon>Umbelopsidaceae</taxon>
        <taxon>Umbelopsis</taxon>
    </lineage>
</organism>
<reference evidence="4" key="1">
    <citation type="submission" date="2021-06" db="EMBL/GenBank/DDBJ databases">
        <authorList>
            <consortium name="DOE Joint Genome Institute"/>
            <person name="Mondo S.J."/>
            <person name="Amses K.R."/>
            <person name="Simmons D.R."/>
            <person name="Longcore J.E."/>
            <person name="Seto K."/>
            <person name="Alves G.H."/>
            <person name="Bonds A.E."/>
            <person name="Quandt C.A."/>
            <person name="Davis W.J."/>
            <person name="Chang Y."/>
            <person name="Letcher P.M."/>
            <person name="Powell M.J."/>
            <person name="Kuo A."/>
            <person name="Labutti K."/>
            <person name="Pangilinan J."/>
            <person name="Andreopoulos W."/>
            <person name="Tritt A."/>
            <person name="Riley R."/>
            <person name="Hundley H."/>
            <person name="Johnson J."/>
            <person name="Lipzen A."/>
            <person name="Barry K."/>
            <person name="Berbee M.L."/>
            <person name="Buchler N.E."/>
            <person name="Grigoriev I.V."/>
            <person name="Spatafora J.W."/>
            <person name="Stajich J.E."/>
            <person name="James T.Y."/>
        </authorList>
    </citation>
    <scope>NUCLEOTIDE SEQUENCE</scope>
    <source>
        <strain evidence="4">AG</strain>
    </source>
</reference>
<keyword evidence="5" id="KW-1185">Reference proteome</keyword>
<evidence type="ECO:0000256" key="1">
    <source>
        <dbReference type="ARBA" id="ARBA00038101"/>
    </source>
</evidence>
<dbReference type="SMART" id="SM00671">
    <property type="entry name" value="SEL1"/>
    <property type="match status" value="11"/>
</dbReference>
<dbReference type="Gene3D" id="1.25.40.10">
    <property type="entry name" value="Tetratricopeptide repeat domain"/>
    <property type="match status" value="3"/>
</dbReference>
<dbReference type="InterPro" id="IPR011990">
    <property type="entry name" value="TPR-like_helical_dom_sf"/>
</dbReference>
<dbReference type="AlphaFoldDB" id="A0AAD5HB74"/>
<dbReference type="Proteomes" id="UP001206595">
    <property type="component" value="Unassembled WGS sequence"/>
</dbReference>
<dbReference type="GeneID" id="75916888"/>
<comment type="caution">
    <text evidence="4">The sequence shown here is derived from an EMBL/GenBank/DDBJ whole genome shotgun (WGS) entry which is preliminary data.</text>
</comment>
<evidence type="ECO:0000313" key="4">
    <source>
        <dbReference type="EMBL" id="KAI8576539.1"/>
    </source>
</evidence>
<gene>
    <name evidence="4" type="ORF">K450DRAFT_256691</name>
</gene>
<dbReference type="EMBL" id="MU620954">
    <property type="protein sequence ID" value="KAI8576539.1"/>
    <property type="molecule type" value="Genomic_DNA"/>
</dbReference>
<evidence type="ECO:0000256" key="2">
    <source>
        <dbReference type="SAM" id="MobiDB-lite"/>
    </source>
</evidence>
<dbReference type="SUPFAM" id="SSF81901">
    <property type="entry name" value="HCP-like"/>
    <property type="match status" value="3"/>
</dbReference>
<dbReference type="InterPro" id="IPR006597">
    <property type="entry name" value="Sel1-like"/>
</dbReference>
<feature type="region of interest" description="Disordered" evidence="2">
    <location>
        <begin position="763"/>
        <end position="782"/>
    </location>
</feature>
<name>A0AAD5HB74_UMBRA</name>
<dbReference type="GO" id="GO:0036503">
    <property type="term" value="P:ERAD pathway"/>
    <property type="evidence" value="ECO:0007669"/>
    <property type="project" value="TreeGrafter"/>
</dbReference>
<protein>
    <submittedName>
        <fullName evidence="4">Uncharacterized protein</fullName>
    </submittedName>
</protein>
<accession>A0AAD5HB74</accession>
<dbReference type="RefSeq" id="XP_051441543.1">
    <property type="nucleotide sequence ID" value="XM_051591545.1"/>
</dbReference>
<evidence type="ECO:0000256" key="3">
    <source>
        <dbReference type="SAM" id="SignalP"/>
    </source>
</evidence>